<dbReference type="EMBL" id="KQ085897">
    <property type="protein sequence ID" value="KLO18150.1"/>
    <property type="molecule type" value="Genomic_DNA"/>
</dbReference>
<evidence type="ECO:0000256" key="1">
    <source>
        <dbReference type="SAM" id="SignalP"/>
    </source>
</evidence>
<protein>
    <submittedName>
        <fullName evidence="2">Uncharacterized protein</fullName>
    </submittedName>
</protein>
<name>A0A0H2S1E7_9AGAM</name>
<organism evidence="2 3">
    <name type="scientific">Schizopora paradoxa</name>
    <dbReference type="NCBI Taxonomy" id="27342"/>
    <lineage>
        <taxon>Eukaryota</taxon>
        <taxon>Fungi</taxon>
        <taxon>Dikarya</taxon>
        <taxon>Basidiomycota</taxon>
        <taxon>Agaricomycotina</taxon>
        <taxon>Agaricomycetes</taxon>
        <taxon>Hymenochaetales</taxon>
        <taxon>Schizoporaceae</taxon>
        <taxon>Schizopora</taxon>
    </lineage>
</organism>
<dbReference type="AlphaFoldDB" id="A0A0H2S1E7"/>
<dbReference type="InParanoid" id="A0A0H2S1E7"/>
<evidence type="ECO:0000313" key="2">
    <source>
        <dbReference type="EMBL" id="KLO18150.1"/>
    </source>
</evidence>
<accession>A0A0H2S1E7</accession>
<feature type="signal peptide" evidence="1">
    <location>
        <begin position="1"/>
        <end position="17"/>
    </location>
</feature>
<feature type="chain" id="PRO_5005202138" evidence="1">
    <location>
        <begin position="18"/>
        <end position="159"/>
    </location>
</feature>
<gene>
    <name evidence="2" type="ORF">SCHPADRAFT_131601</name>
</gene>
<reference evidence="2 3" key="1">
    <citation type="submission" date="2015-04" db="EMBL/GenBank/DDBJ databases">
        <title>Complete genome sequence of Schizopora paradoxa KUC8140, a cosmopolitan wood degrader in East Asia.</title>
        <authorList>
            <consortium name="DOE Joint Genome Institute"/>
            <person name="Min B."/>
            <person name="Park H."/>
            <person name="Jang Y."/>
            <person name="Kim J.-J."/>
            <person name="Kim K.H."/>
            <person name="Pangilinan J."/>
            <person name="Lipzen A."/>
            <person name="Riley R."/>
            <person name="Grigoriev I.V."/>
            <person name="Spatafora J.W."/>
            <person name="Choi I.-G."/>
        </authorList>
    </citation>
    <scope>NUCLEOTIDE SEQUENCE [LARGE SCALE GENOMIC DNA]</scope>
    <source>
        <strain evidence="2 3">KUC8140</strain>
    </source>
</reference>
<keyword evidence="1" id="KW-0732">Signal</keyword>
<sequence length="159" mass="17532">MHSVLIVVRWHLVKVFGSIGGWNIGLRDDTHTPMFRFLKRKATKPSLPSPTASSSCDDSGAENLALVKGSTAVNVAKVTLSLMECAGEAIPVVGDPLKAVMGGFIKVLDSFDTKSKNKRLASRLLRKLRDLEMRIEQAKTFGNYDGMRVHVEELLRCAY</sequence>
<evidence type="ECO:0000313" key="3">
    <source>
        <dbReference type="Proteomes" id="UP000053477"/>
    </source>
</evidence>
<proteinExistence type="predicted"/>
<keyword evidence="3" id="KW-1185">Reference proteome</keyword>
<dbReference type="Proteomes" id="UP000053477">
    <property type="component" value="Unassembled WGS sequence"/>
</dbReference>